<comment type="similarity">
    <text evidence="1">Belongs to the MsrA Met sulfoxide reductase family.</text>
</comment>
<dbReference type="EMBL" id="ASPP01018236">
    <property type="protein sequence ID" value="ETO16448.1"/>
    <property type="molecule type" value="Genomic_DNA"/>
</dbReference>
<dbReference type="GO" id="GO:0008113">
    <property type="term" value="F:peptide-methionine (S)-S-oxide reductase activity"/>
    <property type="evidence" value="ECO:0007669"/>
    <property type="project" value="UniProtKB-EC"/>
</dbReference>
<name>X6MR36_RETFI</name>
<dbReference type="Pfam" id="PF01625">
    <property type="entry name" value="PMSR"/>
    <property type="match status" value="1"/>
</dbReference>
<dbReference type="InterPro" id="IPR002569">
    <property type="entry name" value="Met_Sox_Rdtase_MsrA_dom"/>
</dbReference>
<dbReference type="Proteomes" id="UP000023152">
    <property type="component" value="Unassembled WGS sequence"/>
</dbReference>
<dbReference type="PANTHER" id="PTHR43774:SF1">
    <property type="entry name" value="PEPTIDE METHIONINE SULFOXIDE REDUCTASE MSRA 2"/>
    <property type="match status" value="1"/>
</dbReference>
<dbReference type="Gene3D" id="3.30.1060.10">
    <property type="entry name" value="Peptide methionine sulphoxide reductase MsrA"/>
    <property type="match status" value="1"/>
</dbReference>
<sequence>MTQAEETVICLLVETPENVATFGMGWFFIQQNKFFELKPQLDTQEVSQFCINEKFVCLTKNDCVAGTIKFPHYGKMGDHTEAVQVKFNPEIVTFEQLLTVFFEEHEYNVKEESRQYRSVVWYQNEKQKAATEAKIAEIEKNKKCQVYSTVEPLGDFYKAEEFHQKYCIKQKEKGEK</sequence>
<dbReference type="OrthoDB" id="77405at2759"/>
<comment type="caution">
    <text evidence="6">The sequence shown here is derived from an EMBL/GenBank/DDBJ whole genome shotgun (WGS) entry which is preliminary data.</text>
</comment>
<evidence type="ECO:0000313" key="6">
    <source>
        <dbReference type="EMBL" id="ETO16448.1"/>
    </source>
</evidence>
<dbReference type="PANTHER" id="PTHR43774">
    <property type="entry name" value="PEPTIDE METHIONINE SULFOXIDE REDUCTASE"/>
    <property type="match status" value="1"/>
</dbReference>
<evidence type="ECO:0000259" key="5">
    <source>
        <dbReference type="Pfam" id="PF01625"/>
    </source>
</evidence>
<dbReference type="AlphaFoldDB" id="X6MR36"/>
<dbReference type="EC" id="1.8.4.11" evidence="2"/>
<evidence type="ECO:0000256" key="2">
    <source>
        <dbReference type="ARBA" id="ARBA00012502"/>
    </source>
</evidence>
<dbReference type="OMA" id="CINEKFV"/>
<evidence type="ECO:0000313" key="7">
    <source>
        <dbReference type="Proteomes" id="UP000023152"/>
    </source>
</evidence>
<organism evidence="6 7">
    <name type="scientific">Reticulomyxa filosa</name>
    <dbReference type="NCBI Taxonomy" id="46433"/>
    <lineage>
        <taxon>Eukaryota</taxon>
        <taxon>Sar</taxon>
        <taxon>Rhizaria</taxon>
        <taxon>Retaria</taxon>
        <taxon>Foraminifera</taxon>
        <taxon>Monothalamids</taxon>
        <taxon>Reticulomyxidae</taxon>
        <taxon>Reticulomyxa</taxon>
    </lineage>
</organism>
<proteinExistence type="inferred from homology"/>
<keyword evidence="7" id="KW-1185">Reference proteome</keyword>
<accession>X6MR36</accession>
<dbReference type="InterPro" id="IPR036509">
    <property type="entry name" value="Met_Sox_Rdtase_MsrA_sf"/>
</dbReference>
<evidence type="ECO:0000256" key="4">
    <source>
        <dbReference type="ARBA" id="ARBA00030643"/>
    </source>
</evidence>
<keyword evidence="3" id="KW-0560">Oxidoreductase</keyword>
<feature type="domain" description="Peptide methionine sulphoxide reductase MsrA" evidence="5">
    <location>
        <begin position="59"/>
        <end position="173"/>
    </location>
</feature>
<gene>
    <name evidence="6" type="ORF">RFI_20891</name>
</gene>
<evidence type="ECO:0000256" key="1">
    <source>
        <dbReference type="ARBA" id="ARBA00005591"/>
    </source>
</evidence>
<protein>
    <recommendedName>
        <fullName evidence="2">peptide-methionine (S)-S-oxide reductase</fullName>
        <ecNumber evidence="2">1.8.4.11</ecNumber>
    </recommendedName>
    <alternativeName>
        <fullName evidence="4">Peptide-methionine (S)-S-oxide reductase</fullName>
    </alternativeName>
</protein>
<dbReference type="SUPFAM" id="SSF55068">
    <property type="entry name" value="Peptide methionine sulfoxide reductase"/>
    <property type="match status" value="1"/>
</dbReference>
<reference evidence="6 7" key="1">
    <citation type="journal article" date="2013" name="Curr. Biol.">
        <title>The Genome of the Foraminiferan Reticulomyxa filosa.</title>
        <authorList>
            <person name="Glockner G."/>
            <person name="Hulsmann N."/>
            <person name="Schleicher M."/>
            <person name="Noegel A.A."/>
            <person name="Eichinger L."/>
            <person name="Gallinger C."/>
            <person name="Pawlowski J."/>
            <person name="Sierra R."/>
            <person name="Euteneuer U."/>
            <person name="Pillet L."/>
            <person name="Moustafa A."/>
            <person name="Platzer M."/>
            <person name="Groth M."/>
            <person name="Szafranski K."/>
            <person name="Schliwa M."/>
        </authorList>
    </citation>
    <scope>NUCLEOTIDE SEQUENCE [LARGE SCALE GENOMIC DNA]</scope>
</reference>
<evidence type="ECO:0000256" key="3">
    <source>
        <dbReference type="ARBA" id="ARBA00023002"/>
    </source>
</evidence>